<dbReference type="EMBL" id="SRSF01000004">
    <property type="protein sequence ID" value="THH39495.1"/>
    <property type="molecule type" value="Genomic_DNA"/>
</dbReference>
<evidence type="ECO:0000256" key="1">
    <source>
        <dbReference type="SAM" id="SignalP"/>
    </source>
</evidence>
<evidence type="ECO:0000313" key="2">
    <source>
        <dbReference type="EMBL" id="THH39495.1"/>
    </source>
</evidence>
<sequence length="315" mass="36143">MRCICSLLLLLAFSCGAENIPPPRYAFYHWQTDLTLPPNRLADYDVQRLYIKAFDISWTDGQPQPSALLVTGQDSLPREAVPVVFITNEVFAHPAPSLIPDLLTLLEEVFPYPYTELQIDCDWTAGTRDAYFSFLQALRDATGLTISCTVRLHQYRDRKLQGIPPVDRAVLMAYNTGDLERWETDNSIVDPTIIAQYVENQPPYPLPLDLAVAAYDWAVVYRQGRLAYLINEPDLRELADTFRFTPLSRGRYQVDSSTYYGGLYLYRSDMIRHEVADTALARRLGRDLWPRIANPGSRYLIYYRIGSRQWNNSGN</sequence>
<evidence type="ECO:0008006" key="4">
    <source>
        <dbReference type="Google" id="ProtNLM"/>
    </source>
</evidence>
<dbReference type="OrthoDB" id="634553at2"/>
<keyword evidence="1" id="KW-0732">Signal</keyword>
<accession>A0A4S4NKL9</accession>
<organism evidence="2 3">
    <name type="scientific">Neolewinella litorea</name>
    <dbReference type="NCBI Taxonomy" id="2562452"/>
    <lineage>
        <taxon>Bacteria</taxon>
        <taxon>Pseudomonadati</taxon>
        <taxon>Bacteroidota</taxon>
        <taxon>Saprospiria</taxon>
        <taxon>Saprospirales</taxon>
        <taxon>Lewinellaceae</taxon>
        <taxon>Neolewinella</taxon>
    </lineage>
</organism>
<keyword evidence="3" id="KW-1185">Reference proteome</keyword>
<evidence type="ECO:0000313" key="3">
    <source>
        <dbReference type="Proteomes" id="UP000308528"/>
    </source>
</evidence>
<dbReference type="AlphaFoldDB" id="A0A4S4NKL9"/>
<proteinExistence type="predicted"/>
<dbReference type="RefSeq" id="WP_136459629.1">
    <property type="nucleotide sequence ID" value="NZ_SRSF01000004.1"/>
</dbReference>
<dbReference type="PROSITE" id="PS51257">
    <property type="entry name" value="PROKAR_LIPOPROTEIN"/>
    <property type="match status" value="1"/>
</dbReference>
<name>A0A4S4NKL9_9BACT</name>
<feature type="signal peptide" evidence="1">
    <location>
        <begin position="1"/>
        <end position="17"/>
    </location>
</feature>
<feature type="chain" id="PRO_5020458534" description="DUF3142 domain-containing protein" evidence="1">
    <location>
        <begin position="18"/>
        <end position="315"/>
    </location>
</feature>
<dbReference type="Proteomes" id="UP000308528">
    <property type="component" value="Unassembled WGS sequence"/>
</dbReference>
<comment type="caution">
    <text evidence="2">The sequence shown here is derived from an EMBL/GenBank/DDBJ whole genome shotgun (WGS) entry which is preliminary data.</text>
</comment>
<reference evidence="2 3" key="1">
    <citation type="submission" date="2019-04" db="EMBL/GenBank/DDBJ databases">
        <title>Lewinella litorea sp. nov., isolated from a marine sand.</title>
        <authorList>
            <person name="Yoon J.-H."/>
        </authorList>
    </citation>
    <scope>NUCLEOTIDE SEQUENCE [LARGE SCALE GENOMIC DNA]</scope>
    <source>
        <strain evidence="2 3">HSMS-39</strain>
    </source>
</reference>
<protein>
    <recommendedName>
        <fullName evidence="4">DUF3142 domain-containing protein</fullName>
    </recommendedName>
</protein>
<gene>
    <name evidence="2" type="ORF">E4021_12155</name>
</gene>